<evidence type="ECO:0000259" key="11">
    <source>
        <dbReference type="PROSITE" id="PS50011"/>
    </source>
</evidence>
<feature type="compositionally biased region" description="Polar residues" evidence="10">
    <location>
        <begin position="10"/>
        <end position="24"/>
    </location>
</feature>
<keyword evidence="2" id="KW-0723">Serine/threonine-protein kinase</keyword>
<dbReference type="GO" id="GO:0005524">
    <property type="term" value="F:ATP binding"/>
    <property type="evidence" value="ECO:0007669"/>
    <property type="project" value="UniProtKB-UniRule"/>
</dbReference>
<organism evidence="12 13">
    <name type="scientific">Spraguea lophii (strain 42_110)</name>
    <name type="common">Microsporidian parasite</name>
    <dbReference type="NCBI Taxonomy" id="1358809"/>
    <lineage>
        <taxon>Eukaryota</taxon>
        <taxon>Fungi</taxon>
        <taxon>Fungi incertae sedis</taxon>
        <taxon>Microsporidia</taxon>
        <taxon>Spragueidae</taxon>
        <taxon>Spraguea</taxon>
    </lineage>
</organism>
<dbReference type="InterPro" id="IPR017441">
    <property type="entry name" value="Protein_kinase_ATP_BS"/>
</dbReference>
<sequence length="610" mass="70510">MQSDIDKSRIFTQNRFSNENNSTPKENANEEKAKENSNQHESVIPETSQENIQLNNVQNNFSKENTDEEKAKENSDQHESVIPEINQENIQSNNMQDGFPNENNSIPKENIDEKSETCESVISEINKENIRSNNIHDKFSNENNGIHKEKSDQRENVISEINQENIQSNNVQNGFPNENNDMSKENIDKGKVNEKSKTRENVISETNKESEKSRPNDIFNNKDDSILTNEKNNSLDLNNQQVKEISEKSEKGENNQDHEKSSSLNFTEKTELNLLLNPKEQKKNGLCSNIYLFKNDVPNEIRSTPEQVSLGFYKSKDCCFKPTFADFQKNYEECGILGVGGSGLVMKIKTSCCNSEYALKRIRLDPDRTAKKIGFIDEEIYFANFFQQFPSDYILQAHHIYKESDEKAYVCYELLNEILDPDKIEYKKDKEKIADIIKHLVLGIAFLHANKIAHLDIKPQNVGLDSNGQLKIFDLGISNKFDSGFEMNTSRGAHLYFPPDYIPKKTHLSYHADWWALGITCYRLIERVYPYPVFYCPSGLNTNIKSKYFQKFENDVDDNLKDFIQKLLEVEIDKRLGVGKNATEDIFNHEFLKNTDIKKLYEEELNLNKI</sequence>
<dbReference type="HOGENOM" id="CLU_447711_0_0_1"/>
<dbReference type="SUPFAM" id="SSF56112">
    <property type="entry name" value="Protein kinase-like (PK-like)"/>
    <property type="match status" value="1"/>
</dbReference>
<dbReference type="InterPro" id="IPR011009">
    <property type="entry name" value="Kinase-like_dom_sf"/>
</dbReference>
<reference evidence="13" key="1">
    <citation type="journal article" date="2013" name="PLoS Genet.">
        <title>The genome of Spraguea lophii and the basis of host-microsporidian interactions.</title>
        <authorList>
            <person name="Campbell S.E."/>
            <person name="Williams T.A."/>
            <person name="Yousuf A."/>
            <person name="Soanes D.M."/>
            <person name="Paszkiewicz K.H."/>
            <person name="Williams B.A.P."/>
        </authorList>
    </citation>
    <scope>NUCLEOTIDE SEQUENCE [LARGE SCALE GENOMIC DNA]</scope>
    <source>
        <strain evidence="13">42_110</strain>
    </source>
</reference>
<feature type="binding site" evidence="9">
    <location>
        <position position="360"/>
    </location>
    <ligand>
        <name>ATP</name>
        <dbReference type="ChEBI" id="CHEBI:30616"/>
    </ligand>
</feature>
<dbReference type="SMART" id="SM00220">
    <property type="entry name" value="S_TKc"/>
    <property type="match status" value="1"/>
</dbReference>
<evidence type="ECO:0000256" key="7">
    <source>
        <dbReference type="ARBA" id="ARBA00047292"/>
    </source>
</evidence>
<dbReference type="CDD" id="cd00180">
    <property type="entry name" value="PKc"/>
    <property type="match status" value="1"/>
</dbReference>
<dbReference type="OMA" id="CKINEDH"/>
<dbReference type="EMBL" id="ATCN01000407">
    <property type="protein sequence ID" value="EPR79085.1"/>
    <property type="molecule type" value="Genomic_DNA"/>
</dbReference>
<dbReference type="GO" id="GO:0005952">
    <property type="term" value="C:cAMP-dependent protein kinase complex"/>
    <property type="evidence" value="ECO:0007669"/>
    <property type="project" value="TreeGrafter"/>
</dbReference>
<dbReference type="Gene3D" id="3.30.200.20">
    <property type="entry name" value="Phosphorylase Kinase, domain 1"/>
    <property type="match status" value="1"/>
</dbReference>
<feature type="compositionally biased region" description="Basic and acidic residues" evidence="10">
    <location>
        <begin position="64"/>
        <end position="80"/>
    </location>
</feature>
<dbReference type="PANTHER" id="PTHR24353:SF37">
    <property type="entry name" value="CAMP-DEPENDENT PROTEIN KINASE CATALYTIC SUBUNIT PRKX"/>
    <property type="match status" value="1"/>
</dbReference>
<name>S7W896_SPRLO</name>
<feature type="compositionally biased region" description="Basic and acidic residues" evidence="10">
    <location>
        <begin position="181"/>
        <end position="225"/>
    </location>
</feature>
<dbReference type="AlphaFoldDB" id="S7W896"/>
<dbReference type="InterPro" id="IPR000719">
    <property type="entry name" value="Prot_kinase_dom"/>
</dbReference>
<dbReference type="GO" id="GO:0004691">
    <property type="term" value="F:cAMP-dependent protein kinase activity"/>
    <property type="evidence" value="ECO:0007669"/>
    <property type="project" value="UniProtKB-EC"/>
</dbReference>
<keyword evidence="13" id="KW-1185">Reference proteome</keyword>
<evidence type="ECO:0000256" key="2">
    <source>
        <dbReference type="ARBA" id="ARBA00022527"/>
    </source>
</evidence>
<accession>S7W896</accession>
<dbReference type="PROSITE" id="PS00107">
    <property type="entry name" value="PROTEIN_KINASE_ATP"/>
    <property type="match status" value="1"/>
</dbReference>
<dbReference type="InParanoid" id="S7W896"/>
<evidence type="ECO:0000256" key="9">
    <source>
        <dbReference type="PROSITE-ProRule" id="PRU10141"/>
    </source>
</evidence>
<evidence type="ECO:0000256" key="6">
    <source>
        <dbReference type="ARBA" id="ARBA00022840"/>
    </source>
</evidence>
<gene>
    <name evidence="12" type="ORF">SLOPH_1503</name>
</gene>
<feature type="region of interest" description="Disordered" evidence="10">
    <location>
        <begin position="1"/>
        <end position="80"/>
    </location>
</feature>
<comment type="catalytic activity">
    <reaction evidence="8">
        <text>L-seryl-[protein] + ATP = O-phospho-L-seryl-[protein] + ADP + H(+)</text>
        <dbReference type="Rhea" id="RHEA:17989"/>
        <dbReference type="Rhea" id="RHEA-COMP:9863"/>
        <dbReference type="Rhea" id="RHEA-COMP:11604"/>
        <dbReference type="ChEBI" id="CHEBI:15378"/>
        <dbReference type="ChEBI" id="CHEBI:29999"/>
        <dbReference type="ChEBI" id="CHEBI:30616"/>
        <dbReference type="ChEBI" id="CHEBI:83421"/>
        <dbReference type="ChEBI" id="CHEBI:456216"/>
        <dbReference type="EC" id="2.7.11.11"/>
    </reaction>
</comment>
<dbReference type="VEuPathDB" id="MicrosporidiaDB:SLOPH_1503"/>
<dbReference type="Gene3D" id="1.10.510.10">
    <property type="entry name" value="Transferase(Phosphotransferase) domain 1"/>
    <property type="match status" value="1"/>
</dbReference>
<dbReference type="EC" id="2.7.11.11" evidence="1"/>
<keyword evidence="4 9" id="KW-0547">Nucleotide-binding</keyword>
<comment type="catalytic activity">
    <reaction evidence="7">
        <text>L-threonyl-[protein] + ATP = O-phospho-L-threonyl-[protein] + ADP + H(+)</text>
        <dbReference type="Rhea" id="RHEA:46608"/>
        <dbReference type="Rhea" id="RHEA-COMP:11060"/>
        <dbReference type="Rhea" id="RHEA-COMP:11605"/>
        <dbReference type="ChEBI" id="CHEBI:15378"/>
        <dbReference type="ChEBI" id="CHEBI:30013"/>
        <dbReference type="ChEBI" id="CHEBI:30616"/>
        <dbReference type="ChEBI" id="CHEBI:61977"/>
        <dbReference type="ChEBI" id="CHEBI:456216"/>
        <dbReference type="EC" id="2.7.11.11"/>
    </reaction>
</comment>
<evidence type="ECO:0000256" key="8">
    <source>
        <dbReference type="ARBA" id="ARBA00047454"/>
    </source>
</evidence>
<evidence type="ECO:0000256" key="10">
    <source>
        <dbReference type="SAM" id="MobiDB-lite"/>
    </source>
</evidence>
<evidence type="ECO:0000256" key="1">
    <source>
        <dbReference type="ARBA" id="ARBA00012444"/>
    </source>
</evidence>
<evidence type="ECO:0000256" key="4">
    <source>
        <dbReference type="ARBA" id="ARBA00022741"/>
    </source>
</evidence>
<dbReference type="Pfam" id="PF00069">
    <property type="entry name" value="Pkinase"/>
    <property type="match status" value="1"/>
</dbReference>
<feature type="compositionally biased region" description="Polar residues" evidence="10">
    <location>
        <begin position="39"/>
        <end position="63"/>
    </location>
</feature>
<keyword evidence="6 9" id="KW-0067">ATP-binding</keyword>
<feature type="domain" description="Protein kinase" evidence="11">
    <location>
        <begin position="331"/>
        <end position="592"/>
    </location>
</feature>
<dbReference type="STRING" id="1358809.S7W896"/>
<keyword evidence="5 12" id="KW-0418">Kinase</keyword>
<dbReference type="OrthoDB" id="4062651at2759"/>
<protein>
    <recommendedName>
        <fullName evidence="1">cAMP-dependent protein kinase</fullName>
        <ecNumber evidence="1">2.7.11.11</ecNumber>
    </recommendedName>
</protein>
<evidence type="ECO:0000256" key="5">
    <source>
        <dbReference type="ARBA" id="ARBA00022777"/>
    </source>
</evidence>
<evidence type="ECO:0000313" key="12">
    <source>
        <dbReference type="EMBL" id="EPR79085.1"/>
    </source>
</evidence>
<keyword evidence="3" id="KW-0808">Transferase</keyword>
<dbReference type="Proteomes" id="UP000014978">
    <property type="component" value="Unassembled WGS sequence"/>
</dbReference>
<feature type="region of interest" description="Disordered" evidence="10">
    <location>
        <begin position="163"/>
        <end position="266"/>
    </location>
</feature>
<feature type="compositionally biased region" description="Basic and acidic residues" evidence="10">
    <location>
        <begin position="244"/>
        <end position="261"/>
    </location>
</feature>
<comment type="caution">
    <text evidence="12">The sequence shown here is derived from an EMBL/GenBank/DDBJ whole genome shotgun (WGS) entry which is preliminary data.</text>
</comment>
<feature type="compositionally biased region" description="Polar residues" evidence="10">
    <location>
        <begin position="226"/>
        <end position="243"/>
    </location>
</feature>
<feature type="compositionally biased region" description="Basic and acidic residues" evidence="10">
    <location>
        <begin position="27"/>
        <end position="38"/>
    </location>
</feature>
<dbReference type="PANTHER" id="PTHR24353">
    <property type="entry name" value="CYCLIC NUCLEOTIDE-DEPENDENT PROTEIN KINASE"/>
    <property type="match status" value="1"/>
</dbReference>
<proteinExistence type="predicted"/>
<dbReference type="PROSITE" id="PS50011">
    <property type="entry name" value="PROTEIN_KINASE_DOM"/>
    <property type="match status" value="1"/>
</dbReference>
<evidence type="ECO:0000313" key="13">
    <source>
        <dbReference type="Proteomes" id="UP000014978"/>
    </source>
</evidence>
<evidence type="ECO:0000256" key="3">
    <source>
        <dbReference type="ARBA" id="ARBA00022679"/>
    </source>
</evidence>
<feature type="compositionally biased region" description="Polar residues" evidence="10">
    <location>
        <begin position="163"/>
        <end position="180"/>
    </location>
</feature>